<name>A0A8B7ZXA9_ACAPL</name>
<dbReference type="RefSeq" id="XP_022110044.1">
    <property type="nucleotide sequence ID" value="XM_022254352.1"/>
</dbReference>
<feature type="transmembrane region" description="Helical" evidence="14">
    <location>
        <begin position="61"/>
        <end position="80"/>
    </location>
</feature>
<feature type="domain" description="ILEI/PANDER" evidence="15">
    <location>
        <begin position="346"/>
        <end position="435"/>
    </location>
</feature>
<keyword evidence="9" id="KW-0735">Signal-anchor</keyword>
<evidence type="ECO:0000256" key="9">
    <source>
        <dbReference type="ARBA" id="ARBA00022968"/>
    </source>
</evidence>
<dbReference type="KEGG" id="aplc:110989752"/>
<keyword evidence="13" id="KW-0464">Manganese</keyword>
<sequence>MAFYQPRLTAARQNPYSRKILHSRRSGLDHESLSCCRCCLMFPYKVAGVLIRQMRRMRRQYQVLILLAIGVVFLCLSRVLTGSSTDEFQQLEVPRHAQSQSHDKTVGEKVLYEKSTVCNNRRICRLGQVGFHLMTGFENSQKPYICLNNQIVLKDEDSGRGLNMVVMDGNIKEVVVSWHADTYSESPPSLINFLKKIAAKDVLIIVTADDAFRMLSKEVKDILSKDFNSQYINQLAYRSSWVFVGQKGIRTSAGIEKLNLIHGQWAERIELRGCLALPMNTNGSEIESRRDLSSNCNIPDCGNDKVSLHVVAGDAHGAVLQTPSVCVDGKKVMGPEKTKNYKPGSRGLNCIIFDTVQMKVVKIGRFDTYESVVDEGLFQKFLEGVEVGQIVIIATHDEASRKISFKTKALMKAFGSSRIEDLNFRDTWVFVGQRGIQGYTPYEKLGFRQGSKWGSKMEIKECIPTKIVGASVVSSIGNRKRQEFCKQYDNYPELCSDKNVNKTLRPLPLDDSTLTSNPAYNLPIVVVPGVELEPLQKCLSSLIAVPGLKPNNVLVVLNGNFPEPNELVRLYDFAIEYIKPQADYAAFLYDAISRALELFKGKENLIILEDYLEVTPDFLRYFSQTLHMLAKDPTLLTVSAWNPNGFVSTSGDETLVYRTDDFPGFGWIIRRSLWTDRMQKQKECCTLPTWRGWSLGDLMGGGSIIPDVSRVKRIKRQGGYYEDKPFMVRYLINRTSSSAGLLSEPTMVYKLDAKEYEKELLRLVTQSVPLKPTEFTKCLTGGKLSLKLETHAKKIYAVFYEQDSVDDHTLLLQLCKCFGLFVFEDTPLYNLHKGIVRFTHRGNHVILIGSKTVYFDNRPKSAEVLSNHGNTNDKG</sequence>
<keyword evidence="11" id="KW-0333">Golgi apparatus</keyword>
<evidence type="ECO:0000256" key="12">
    <source>
        <dbReference type="ARBA" id="ARBA00023136"/>
    </source>
</evidence>
<dbReference type="InterPro" id="IPR029044">
    <property type="entry name" value="Nucleotide-diphossugar_trans"/>
</dbReference>
<dbReference type="GO" id="GO:0016266">
    <property type="term" value="P:protein O-linked glycosylation via N-acetyl-galactosamine"/>
    <property type="evidence" value="ECO:0007669"/>
    <property type="project" value="TreeGrafter"/>
</dbReference>
<dbReference type="FunFam" id="3.90.550.10:FF:000252">
    <property type="entry name" value="Protein O-linked-mannose beta-1,2-N-acetylglucosaminyltransferase 1"/>
    <property type="match status" value="1"/>
</dbReference>
<keyword evidence="7 14" id="KW-0812">Transmembrane</keyword>
<dbReference type="Proteomes" id="UP000694845">
    <property type="component" value="Unplaced"/>
</dbReference>
<accession>A0A8B7ZXA9</accession>
<organism evidence="16 17">
    <name type="scientific">Acanthaster planci</name>
    <name type="common">Crown-of-thorns starfish</name>
    <dbReference type="NCBI Taxonomy" id="133434"/>
    <lineage>
        <taxon>Eukaryota</taxon>
        <taxon>Metazoa</taxon>
        <taxon>Echinodermata</taxon>
        <taxon>Eleutherozoa</taxon>
        <taxon>Asterozoa</taxon>
        <taxon>Asteroidea</taxon>
        <taxon>Valvatacea</taxon>
        <taxon>Valvatida</taxon>
        <taxon>Acanthasteridae</taxon>
        <taxon>Acanthaster</taxon>
    </lineage>
</organism>
<keyword evidence="6" id="KW-0808">Transferase</keyword>
<evidence type="ECO:0000256" key="14">
    <source>
        <dbReference type="SAM" id="Phobius"/>
    </source>
</evidence>
<dbReference type="PANTHER" id="PTHR46396">
    <property type="entry name" value="PROTEIN O-LINKED-MANNOSE BETA-1,2-N-ACETYLGLUCOSAMINYLTRANSFERASE 1"/>
    <property type="match status" value="1"/>
</dbReference>
<keyword evidence="10 14" id="KW-1133">Transmembrane helix</keyword>
<dbReference type="Pfam" id="PF15711">
    <property type="entry name" value="ILEI"/>
    <property type="match status" value="2"/>
</dbReference>
<dbReference type="Pfam" id="PF03071">
    <property type="entry name" value="GNT-I"/>
    <property type="match status" value="1"/>
</dbReference>
<evidence type="ECO:0000256" key="2">
    <source>
        <dbReference type="ARBA" id="ARBA00004323"/>
    </source>
</evidence>
<dbReference type="AlphaFoldDB" id="A0A8B7ZXA9"/>
<keyword evidence="12 14" id="KW-0472">Membrane</keyword>
<dbReference type="GeneID" id="110989752"/>
<comment type="subcellular location">
    <subcellularLocation>
        <location evidence="2">Golgi apparatus membrane</location>
        <topology evidence="2">Single-pass type II membrane protein</topology>
    </subcellularLocation>
</comment>
<dbReference type="PROSITE" id="PS52031">
    <property type="entry name" value="GG_LECTIN"/>
    <property type="match status" value="2"/>
</dbReference>
<comment type="cofactor">
    <cofactor evidence="1">
        <name>Mn(2+)</name>
        <dbReference type="ChEBI" id="CHEBI:29035"/>
    </cofactor>
</comment>
<evidence type="ECO:0000313" key="17">
    <source>
        <dbReference type="RefSeq" id="XP_022110044.1"/>
    </source>
</evidence>
<evidence type="ECO:0000313" key="16">
    <source>
        <dbReference type="Proteomes" id="UP000694845"/>
    </source>
</evidence>
<evidence type="ECO:0000256" key="1">
    <source>
        <dbReference type="ARBA" id="ARBA00001936"/>
    </source>
</evidence>
<comment type="pathway">
    <text evidence="3">Protein modification; protein glycosylation.</text>
</comment>
<dbReference type="InterPro" id="IPR039477">
    <property type="entry name" value="ILEI/PANDER_dom"/>
</dbReference>
<dbReference type="GO" id="GO:0046872">
    <property type="term" value="F:metal ion binding"/>
    <property type="evidence" value="ECO:0007669"/>
    <property type="project" value="UniProtKB-KW"/>
</dbReference>
<evidence type="ECO:0000256" key="13">
    <source>
        <dbReference type="ARBA" id="ARBA00023211"/>
    </source>
</evidence>
<evidence type="ECO:0000256" key="7">
    <source>
        <dbReference type="ARBA" id="ARBA00022692"/>
    </source>
</evidence>
<evidence type="ECO:0000256" key="6">
    <source>
        <dbReference type="ARBA" id="ARBA00022679"/>
    </source>
</evidence>
<keyword evidence="5" id="KW-0328">Glycosyltransferase</keyword>
<dbReference type="GO" id="GO:0000139">
    <property type="term" value="C:Golgi membrane"/>
    <property type="evidence" value="ECO:0007669"/>
    <property type="project" value="UniProtKB-SubCell"/>
</dbReference>
<protein>
    <submittedName>
        <fullName evidence="17">Protein O-linked-mannose beta-1,2-N-acetylglucosaminyltransferase 1-like isoform X1</fullName>
    </submittedName>
</protein>
<gene>
    <name evidence="17" type="primary">LOC110989752</name>
</gene>
<dbReference type="GO" id="GO:0047223">
    <property type="term" value="F:beta-1,3-galactosyl-O-glycosyl-glycoprotein beta-1,3-N-acetylglucosaminyltransferase activity"/>
    <property type="evidence" value="ECO:0007669"/>
    <property type="project" value="TreeGrafter"/>
</dbReference>
<dbReference type="UniPathway" id="UPA00378"/>
<dbReference type="OrthoDB" id="440755at2759"/>
<evidence type="ECO:0000256" key="4">
    <source>
        <dbReference type="ARBA" id="ARBA00006492"/>
    </source>
</evidence>
<feature type="domain" description="ILEI/PANDER" evidence="15">
    <location>
        <begin position="160"/>
        <end position="248"/>
    </location>
</feature>
<evidence type="ECO:0000256" key="3">
    <source>
        <dbReference type="ARBA" id="ARBA00004922"/>
    </source>
</evidence>
<dbReference type="Gene3D" id="3.90.550.10">
    <property type="entry name" value="Spore Coat Polysaccharide Biosynthesis Protein SpsA, Chain A"/>
    <property type="match status" value="1"/>
</dbReference>
<comment type="similarity">
    <text evidence="4">Belongs to the glycosyltransferase 13 family.</text>
</comment>
<proteinExistence type="inferred from homology"/>
<dbReference type="SUPFAM" id="SSF53448">
    <property type="entry name" value="Nucleotide-diphospho-sugar transferases"/>
    <property type="match status" value="1"/>
</dbReference>
<reference evidence="17" key="1">
    <citation type="submission" date="2025-08" db="UniProtKB">
        <authorList>
            <consortium name="RefSeq"/>
        </authorList>
    </citation>
    <scope>IDENTIFICATION</scope>
</reference>
<evidence type="ECO:0000256" key="11">
    <source>
        <dbReference type="ARBA" id="ARBA00023034"/>
    </source>
</evidence>
<dbReference type="PANTHER" id="PTHR46396:SF2">
    <property type="entry name" value="ILEI_PANDER DOMAIN-CONTAINING PROTEIN"/>
    <property type="match status" value="1"/>
</dbReference>
<keyword evidence="8" id="KW-0479">Metal-binding</keyword>
<evidence type="ECO:0000256" key="10">
    <source>
        <dbReference type="ARBA" id="ARBA00022989"/>
    </source>
</evidence>
<evidence type="ECO:0000256" key="8">
    <source>
        <dbReference type="ARBA" id="ARBA00022723"/>
    </source>
</evidence>
<evidence type="ECO:0000256" key="5">
    <source>
        <dbReference type="ARBA" id="ARBA00022676"/>
    </source>
</evidence>
<dbReference type="InterPro" id="IPR052463">
    <property type="entry name" value="O-linked_mannose_GnT"/>
</dbReference>
<evidence type="ECO:0000259" key="15">
    <source>
        <dbReference type="Pfam" id="PF15711"/>
    </source>
</evidence>
<keyword evidence="16" id="KW-1185">Reference proteome</keyword>
<dbReference type="InterPro" id="IPR004139">
    <property type="entry name" value="Glyco_trans_13"/>
</dbReference>